<feature type="region of interest" description="Disordered" evidence="1">
    <location>
        <begin position="1"/>
        <end position="20"/>
    </location>
</feature>
<dbReference type="AlphaFoldDB" id="A0A4C1VDT6"/>
<accession>A0A4C1VDT6</accession>
<feature type="compositionally biased region" description="Pro residues" evidence="1">
    <location>
        <begin position="1"/>
        <end position="19"/>
    </location>
</feature>
<dbReference type="Proteomes" id="UP000299102">
    <property type="component" value="Unassembled WGS sequence"/>
</dbReference>
<evidence type="ECO:0000256" key="1">
    <source>
        <dbReference type="SAM" id="MobiDB-lite"/>
    </source>
</evidence>
<proteinExistence type="predicted"/>
<sequence>MEPLYLNPPPRSLPRPAPLPGDSGPIKRLIRAAPAVSGAFCLRTITSIIITSPESDTRGRSRRAPPPTRRGRSAFPVRLLDLYGSLRGCVVVDVLFENYISPGASHPSAFAYSHTTHTIILTTSSCGLPSSVPSAPARTAAAFSVKQTVISRLRKRSRRVDRSATKTTLSECCKTASGALNLDPITILINLVRARRARRLPLAALSQARVVTIIRARSDGPAIDYGEFIQTIP</sequence>
<name>A0A4C1VDT6_EUMVA</name>
<gene>
    <name evidence="2" type="ORF">EVAR_24762_1</name>
</gene>
<dbReference type="EMBL" id="BGZK01000322">
    <property type="protein sequence ID" value="GBP36759.1"/>
    <property type="molecule type" value="Genomic_DNA"/>
</dbReference>
<reference evidence="2 3" key="1">
    <citation type="journal article" date="2019" name="Commun. Biol.">
        <title>The bagworm genome reveals a unique fibroin gene that provides high tensile strength.</title>
        <authorList>
            <person name="Kono N."/>
            <person name="Nakamura H."/>
            <person name="Ohtoshi R."/>
            <person name="Tomita M."/>
            <person name="Numata K."/>
            <person name="Arakawa K."/>
        </authorList>
    </citation>
    <scope>NUCLEOTIDE SEQUENCE [LARGE SCALE GENOMIC DNA]</scope>
</reference>
<evidence type="ECO:0000313" key="3">
    <source>
        <dbReference type="Proteomes" id="UP000299102"/>
    </source>
</evidence>
<keyword evidence="3" id="KW-1185">Reference proteome</keyword>
<evidence type="ECO:0000313" key="2">
    <source>
        <dbReference type="EMBL" id="GBP36759.1"/>
    </source>
</evidence>
<comment type="caution">
    <text evidence="2">The sequence shown here is derived from an EMBL/GenBank/DDBJ whole genome shotgun (WGS) entry which is preliminary data.</text>
</comment>
<protein>
    <submittedName>
        <fullName evidence="2">Uncharacterized protein</fullName>
    </submittedName>
</protein>
<organism evidence="2 3">
    <name type="scientific">Eumeta variegata</name>
    <name type="common">Bagworm moth</name>
    <name type="synonym">Eumeta japonica</name>
    <dbReference type="NCBI Taxonomy" id="151549"/>
    <lineage>
        <taxon>Eukaryota</taxon>
        <taxon>Metazoa</taxon>
        <taxon>Ecdysozoa</taxon>
        <taxon>Arthropoda</taxon>
        <taxon>Hexapoda</taxon>
        <taxon>Insecta</taxon>
        <taxon>Pterygota</taxon>
        <taxon>Neoptera</taxon>
        <taxon>Endopterygota</taxon>
        <taxon>Lepidoptera</taxon>
        <taxon>Glossata</taxon>
        <taxon>Ditrysia</taxon>
        <taxon>Tineoidea</taxon>
        <taxon>Psychidae</taxon>
        <taxon>Oiketicinae</taxon>
        <taxon>Eumeta</taxon>
    </lineage>
</organism>